<evidence type="ECO:0000256" key="1">
    <source>
        <dbReference type="ARBA" id="ARBA00000083"/>
    </source>
</evidence>
<dbReference type="InterPro" id="IPR001509">
    <property type="entry name" value="Epimerase_deHydtase"/>
</dbReference>
<dbReference type="RefSeq" id="WP_209750259.1">
    <property type="nucleotide sequence ID" value="NZ_JBHSMH010000021.1"/>
</dbReference>
<accession>A0ABW0LVW3</accession>
<protein>
    <recommendedName>
        <fullName evidence="6 11">UDP-glucose 4-epimerase</fullName>
        <ecNumber evidence="5 11">5.1.3.2</ecNumber>
    </recommendedName>
</protein>
<dbReference type="PANTHER" id="PTHR43725">
    <property type="entry name" value="UDP-GLUCOSE 4-EPIMERASE"/>
    <property type="match status" value="1"/>
</dbReference>
<keyword evidence="8" id="KW-0299">Galactose metabolism</keyword>
<evidence type="ECO:0000256" key="8">
    <source>
        <dbReference type="ARBA" id="ARBA00023144"/>
    </source>
</evidence>
<keyword evidence="9 11" id="KW-0413">Isomerase</keyword>
<dbReference type="InterPro" id="IPR005886">
    <property type="entry name" value="UDP_G4E"/>
</dbReference>
<dbReference type="Gene3D" id="3.40.50.720">
    <property type="entry name" value="NAD(P)-binding Rossmann-like Domain"/>
    <property type="match status" value="1"/>
</dbReference>
<keyword evidence="7 11" id="KW-0520">NAD</keyword>
<evidence type="ECO:0000313" key="13">
    <source>
        <dbReference type="EMBL" id="MFC5468846.1"/>
    </source>
</evidence>
<dbReference type="EMBL" id="JBHSMH010000021">
    <property type="protein sequence ID" value="MFC5468846.1"/>
    <property type="molecule type" value="Genomic_DNA"/>
</dbReference>
<evidence type="ECO:0000256" key="4">
    <source>
        <dbReference type="ARBA" id="ARBA00007637"/>
    </source>
</evidence>
<keyword evidence="10 11" id="KW-0119">Carbohydrate metabolism</keyword>
<proteinExistence type="inferred from homology"/>
<reference evidence="14" key="1">
    <citation type="journal article" date="2019" name="Int. J. Syst. Evol. Microbiol.">
        <title>The Global Catalogue of Microorganisms (GCM) 10K type strain sequencing project: providing services to taxonomists for standard genome sequencing and annotation.</title>
        <authorList>
            <consortium name="The Broad Institute Genomics Platform"/>
            <consortium name="The Broad Institute Genome Sequencing Center for Infectious Disease"/>
            <person name="Wu L."/>
            <person name="Ma J."/>
        </authorList>
    </citation>
    <scope>NUCLEOTIDE SEQUENCE [LARGE SCALE GENOMIC DNA]</scope>
    <source>
        <strain evidence="14">CCUG 57113</strain>
    </source>
</reference>
<evidence type="ECO:0000256" key="10">
    <source>
        <dbReference type="ARBA" id="ARBA00023277"/>
    </source>
</evidence>
<dbReference type="InterPro" id="IPR036291">
    <property type="entry name" value="NAD(P)-bd_dom_sf"/>
</dbReference>
<comment type="catalytic activity">
    <reaction evidence="1 11">
        <text>UDP-alpha-D-glucose = UDP-alpha-D-galactose</text>
        <dbReference type="Rhea" id="RHEA:22168"/>
        <dbReference type="ChEBI" id="CHEBI:58885"/>
        <dbReference type="ChEBI" id="CHEBI:66914"/>
        <dbReference type="EC" id="5.1.3.2"/>
    </reaction>
</comment>
<comment type="caution">
    <text evidence="13">The sequence shown here is derived from an EMBL/GenBank/DDBJ whole genome shotgun (WGS) entry which is preliminary data.</text>
</comment>
<dbReference type="SUPFAM" id="SSF51735">
    <property type="entry name" value="NAD(P)-binding Rossmann-fold domains"/>
    <property type="match status" value="1"/>
</dbReference>
<evidence type="ECO:0000256" key="9">
    <source>
        <dbReference type="ARBA" id="ARBA00023235"/>
    </source>
</evidence>
<dbReference type="GO" id="GO:0003978">
    <property type="term" value="F:UDP-glucose 4-epimerase activity"/>
    <property type="evidence" value="ECO:0007669"/>
    <property type="project" value="UniProtKB-EC"/>
</dbReference>
<dbReference type="EC" id="5.1.3.2" evidence="5 11"/>
<dbReference type="PANTHER" id="PTHR43725:SF53">
    <property type="entry name" value="UDP-ARABINOSE 4-EPIMERASE 1"/>
    <property type="match status" value="1"/>
</dbReference>
<gene>
    <name evidence="13" type="primary">galE</name>
    <name evidence="13" type="ORF">ACFPPD_08930</name>
</gene>
<evidence type="ECO:0000256" key="7">
    <source>
        <dbReference type="ARBA" id="ARBA00023027"/>
    </source>
</evidence>
<dbReference type="Proteomes" id="UP001596105">
    <property type="component" value="Unassembled WGS sequence"/>
</dbReference>
<sequence length="330" mass="36868">MILVTGGAGYIGSHVVKQLLDRGFEVVVLDNLLTGYRQAVDVRAVFWQGNIQDEPALDRLFETYQIEGVMHFAAHCLVGESVVQPLKYYENNVAATTVLLKAMMRHRIAKLIFSSTCATYGVPDIGILHEELPTRPVNPYGRSKLMIEQILRDLADAYELSFICLRYFNAAGANPSGVIGECHEPETHLIPNVLLHLLGKTTHISIFGEDYDTPDGTCIRDYIHVDDLSNAHILALQQLLYGEKSATVYNLGTGTGYSVKEIIKACEAITGKKANVAFADRRSGDPGRLVASYEKATRELEWKPEYSLEDMVRTAWEWHRRHPGGYPSEQ</sequence>
<comment type="subunit">
    <text evidence="11">Homodimer.</text>
</comment>
<comment type="similarity">
    <text evidence="4 11">Belongs to the NAD(P)-dependent epimerase/dehydratase family.</text>
</comment>
<dbReference type="CDD" id="cd05247">
    <property type="entry name" value="UDP_G4E_1_SDR_e"/>
    <property type="match status" value="1"/>
</dbReference>
<dbReference type="Pfam" id="PF01370">
    <property type="entry name" value="Epimerase"/>
    <property type="match status" value="1"/>
</dbReference>
<evidence type="ECO:0000256" key="5">
    <source>
        <dbReference type="ARBA" id="ARBA00013189"/>
    </source>
</evidence>
<dbReference type="Gene3D" id="3.90.25.10">
    <property type="entry name" value="UDP-galactose 4-epimerase, domain 1"/>
    <property type="match status" value="1"/>
</dbReference>
<evidence type="ECO:0000256" key="11">
    <source>
        <dbReference type="RuleBase" id="RU366046"/>
    </source>
</evidence>
<name>A0ABW0LVW3_9BACL</name>
<evidence type="ECO:0000259" key="12">
    <source>
        <dbReference type="Pfam" id="PF01370"/>
    </source>
</evidence>
<keyword evidence="14" id="KW-1185">Reference proteome</keyword>
<dbReference type="NCBIfam" id="TIGR01179">
    <property type="entry name" value="galE"/>
    <property type="match status" value="1"/>
</dbReference>
<evidence type="ECO:0000256" key="3">
    <source>
        <dbReference type="ARBA" id="ARBA00004947"/>
    </source>
</evidence>
<comment type="cofactor">
    <cofactor evidence="2 11">
        <name>NAD(+)</name>
        <dbReference type="ChEBI" id="CHEBI:57540"/>
    </cofactor>
</comment>
<evidence type="ECO:0000313" key="14">
    <source>
        <dbReference type="Proteomes" id="UP001596105"/>
    </source>
</evidence>
<organism evidence="13 14">
    <name type="scientific">Cohnella suwonensis</name>
    <dbReference type="NCBI Taxonomy" id="696072"/>
    <lineage>
        <taxon>Bacteria</taxon>
        <taxon>Bacillati</taxon>
        <taxon>Bacillota</taxon>
        <taxon>Bacilli</taxon>
        <taxon>Bacillales</taxon>
        <taxon>Paenibacillaceae</taxon>
        <taxon>Cohnella</taxon>
    </lineage>
</organism>
<feature type="domain" description="NAD-dependent epimerase/dehydratase" evidence="12">
    <location>
        <begin position="2"/>
        <end position="252"/>
    </location>
</feature>
<comment type="pathway">
    <text evidence="3 11">Carbohydrate metabolism; galactose metabolism.</text>
</comment>
<evidence type="ECO:0000256" key="2">
    <source>
        <dbReference type="ARBA" id="ARBA00001911"/>
    </source>
</evidence>
<evidence type="ECO:0000256" key="6">
    <source>
        <dbReference type="ARBA" id="ARBA00018569"/>
    </source>
</evidence>